<dbReference type="Gene3D" id="4.10.240.10">
    <property type="entry name" value="Zn(2)-C6 fungal-type DNA-binding domain"/>
    <property type="match status" value="1"/>
</dbReference>
<dbReference type="GO" id="GO:0009893">
    <property type="term" value="P:positive regulation of metabolic process"/>
    <property type="evidence" value="ECO:0007669"/>
    <property type="project" value="UniProtKB-ARBA"/>
</dbReference>
<dbReference type="EMBL" id="ML742036">
    <property type="protein sequence ID" value="KAE8153683.1"/>
    <property type="molecule type" value="Genomic_DNA"/>
</dbReference>
<gene>
    <name evidence="7" type="ORF">BDV25DRAFT_148943</name>
</gene>
<dbReference type="InterPro" id="IPR001138">
    <property type="entry name" value="Zn2Cys6_DnaBD"/>
</dbReference>
<keyword evidence="2" id="KW-0805">Transcription regulation</keyword>
<keyword evidence="4" id="KW-0804">Transcription</keyword>
<evidence type="ECO:0000256" key="3">
    <source>
        <dbReference type="ARBA" id="ARBA00023125"/>
    </source>
</evidence>
<keyword evidence="5" id="KW-0539">Nucleus</keyword>
<name>A0A5N6U4V9_ASPAV</name>
<accession>A0A5N6U4V9</accession>
<evidence type="ECO:0000256" key="1">
    <source>
        <dbReference type="ARBA" id="ARBA00004123"/>
    </source>
</evidence>
<protein>
    <recommendedName>
        <fullName evidence="6">Zn(2)-C6 fungal-type domain-containing protein</fullName>
    </recommendedName>
</protein>
<keyword evidence="8" id="KW-1185">Reference proteome</keyword>
<dbReference type="Pfam" id="PF00172">
    <property type="entry name" value="Zn_clus"/>
    <property type="match status" value="1"/>
</dbReference>
<evidence type="ECO:0000256" key="4">
    <source>
        <dbReference type="ARBA" id="ARBA00023163"/>
    </source>
</evidence>
<evidence type="ECO:0000313" key="8">
    <source>
        <dbReference type="Proteomes" id="UP000325780"/>
    </source>
</evidence>
<dbReference type="CDD" id="cd00067">
    <property type="entry name" value="GAL4"/>
    <property type="match status" value="1"/>
</dbReference>
<dbReference type="PROSITE" id="PS00463">
    <property type="entry name" value="ZN2_CY6_FUNGAL_1"/>
    <property type="match status" value="1"/>
</dbReference>
<feature type="domain" description="Zn(2)-C6 fungal-type" evidence="6">
    <location>
        <begin position="12"/>
        <end position="42"/>
    </location>
</feature>
<evidence type="ECO:0000313" key="7">
    <source>
        <dbReference type="EMBL" id="KAE8153683.1"/>
    </source>
</evidence>
<dbReference type="InterPro" id="IPR036864">
    <property type="entry name" value="Zn2-C6_fun-type_DNA-bd_sf"/>
</dbReference>
<dbReference type="PROSITE" id="PS50048">
    <property type="entry name" value="ZN2_CY6_FUNGAL_2"/>
    <property type="match status" value="1"/>
</dbReference>
<dbReference type="GO" id="GO:0000981">
    <property type="term" value="F:DNA-binding transcription factor activity, RNA polymerase II-specific"/>
    <property type="evidence" value="ECO:0007669"/>
    <property type="project" value="InterPro"/>
</dbReference>
<comment type="subcellular location">
    <subcellularLocation>
        <location evidence="1">Nucleus</location>
    </subcellularLocation>
</comment>
<evidence type="ECO:0000256" key="5">
    <source>
        <dbReference type="ARBA" id="ARBA00023242"/>
    </source>
</evidence>
<dbReference type="AlphaFoldDB" id="A0A5N6U4V9"/>
<dbReference type="InterPro" id="IPR050613">
    <property type="entry name" value="Sec_Metabolite_Reg"/>
</dbReference>
<dbReference type="SUPFAM" id="SSF57701">
    <property type="entry name" value="Zn2/Cys6 DNA-binding domain"/>
    <property type="match status" value="1"/>
</dbReference>
<sequence length="231" mass="26170">MIPTSSKRTVNSCQRCRARKIRCGRERPRCQNCLRSNHLCRYVEASPAASHTTDERHEDLTRRVSRLEAVVAQLAGRPVNEVLQEPEPRPRARESPVAAIGMVDNEPRLGLGSYWKQLAAQVSFRKARSSISVAHHRPDRNSIQTSQRCSMVAKTGRRSPPDHPRPIDRSIRSLPLTPNFAHMIIYPHCRMLSDCIPFSASASIRSCASFTSRRLQRKFRIIIGNLTGRRG</sequence>
<dbReference type="GO" id="GO:0003677">
    <property type="term" value="F:DNA binding"/>
    <property type="evidence" value="ECO:0007669"/>
    <property type="project" value="UniProtKB-KW"/>
</dbReference>
<dbReference type="GO" id="GO:0008270">
    <property type="term" value="F:zinc ion binding"/>
    <property type="evidence" value="ECO:0007669"/>
    <property type="project" value="InterPro"/>
</dbReference>
<reference evidence="7 8" key="1">
    <citation type="submission" date="2019-04" db="EMBL/GenBank/DDBJ databases">
        <title>Friends and foes A comparative genomics study of 23 Aspergillus species from section Flavi.</title>
        <authorList>
            <consortium name="DOE Joint Genome Institute"/>
            <person name="Kjaerbolling I."/>
            <person name="Vesth T."/>
            <person name="Frisvad J.C."/>
            <person name="Nybo J.L."/>
            <person name="Theobald S."/>
            <person name="Kildgaard S."/>
            <person name="Isbrandt T."/>
            <person name="Kuo A."/>
            <person name="Sato A."/>
            <person name="Lyhne E.K."/>
            <person name="Kogle M.E."/>
            <person name="Wiebenga A."/>
            <person name="Kun R.S."/>
            <person name="Lubbers R.J."/>
            <person name="Makela M.R."/>
            <person name="Barry K."/>
            <person name="Chovatia M."/>
            <person name="Clum A."/>
            <person name="Daum C."/>
            <person name="Haridas S."/>
            <person name="He G."/>
            <person name="LaButti K."/>
            <person name="Lipzen A."/>
            <person name="Mondo S."/>
            <person name="Riley R."/>
            <person name="Salamov A."/>
            <person name="Simmons B.A."/>
            <person name="Magnuson J.K."/>
            <person name="Henrissat B."/>
            <person name="Mortensen U.H."/>
            <person name="Larsen T.O."/>
            <person name="Devries R.P."/>
            <person name="Grigoriev I.V."/>
            <person name="Machida M."/>
            <person name="Baker S.E."/>
            <person name="Andersen M.R."/>
        </authorList>
    </citation>
    <scope>NUCLEOTIDE SEQUENCE [LARGE SCALE GENOMIC DNA]</scope>
    <source>
        <strain evidence="7 8">IBT 18842</strain>
    </source>
</reference>
<dbReference type="GO" id="GO:0005634">
    <property type="term" value="C:nucleus"/>
    <property type="evidence" value="ECO:0007669"/>
    <property type="project" value="UniProtKB-SubCell"/>
</dbReference>
<dbReference type="SMART" id="SM00066">
    <property type="entry name" value="GAL4"/>
    <property type="match status" value="1"/>
</dbReference>
<dbReference type="Proteomes" id="UP000325780">
    <property type="component" value="Unassembled WGS sequence"/>
</dbReference>
<dbReference type="PANTHER" id="PTHR31001">
    <property type="entry name" value="UNCHARACTERIZED TRANSCRIPTIONAL REGULATORY PROTEIN"/>
    <property type="match status" value="1"/>
</dbReference>
<evidence type="ECO:0000256" key="2">
    <source>
        <dbReference type="ARBA" id="ARBA00023015"/>
    </source>
</evidence>
<keyword evidence="3" id="KW-0238">DNA-binding</keyword>
<dbReference type="OrthoDB" id="3525185at2759"/>
<proteinExistence type="predicted"/>
<evidence type="ECO:0000259" key="6">
    <source>
        <dbReference type="PROSITE" id="PS50048"/>
    </source>
</evidence>
<organism evidence="7 8">
    <name type="scientific">Aspergillus avenaceus</name>
    <dbReference type="NCBI Taxonomy" id="36643"/>
    <lineage>
        <taxon>Eukaryota</taxon>
        <taxon>Fungi</taxon>
        <taxon>Dikarya</taxon>
        <taxon>Ascomycota</taxon>
        <taxon>Pezizomycotina</taxon>
        <taxon>Eurotiomycetes</taxon>
        <taxon>Eurotiomycetidae</taxon>
        <taxon>Eurotiales</taxon>
        <taxon>Aspergillaceae</taxon>
        <taxon>Aspergillus</taxon>
        <taxon>Aspergillus subgen. Circumdati</taxon>
    </lineage>
</organism>